<gene>
    <name evidence="1" type="ORF">SIID45300_03020</name>
</gene>
<name>A0ABQ0CCQ3_9PROT</name>
<reference evidence="1 2" key="1">
    <citation type="submission" date="2024-09" db="EMBL/GenBank/DDBJ databases">
        <title>Draft genome sequence of Candidatus Magnetaquicoccaceae bacterium FCR-1.</title>
        <authorList>
            <person name="Shimoshige H."/>
            <person name="Shimamura S."/>
            <person name="Taoka A."/>
            <person name="Kobayashi H."/>
            <person name="Maekawa T."/>
        </authorList>
    </citation>
    <scope>NUCLEOTIDE SEQUENCE [LARGE SCALE GENOMIC DNA]</scope>
    <source>
        <strain evidence="1 2">FCR-1</strain>
    </source>
</reference>
<proteinExistence type="predicted"/>
<sequence>MDMAQVSPESASIQRTVKDGRVSGGVMTLAASQALSARGQSENGTTYRGRDVVDVAGLEAIGEAIRQFRGQEALPIPESMGKAIRSLVREVLDGLPHGGVLVV</sequence>
<organism evidence="1 2">
    <name type="scientific">Candidatus Magnetaquiglobus chichijimensis</name>
    <dbReference type="NCBI Taxonomy" id="3141448"/>
    <lineage>
        <taxon>Bacteria</taxon>
        <taxon>Pseudomonadati</taxon>
        <taxon>Pseudomonadota</taxon>
        <taxon>Magnetococcia</taxon>
        <taxon>Magnetococcales</taxon>
        <taxon>Candidatus Magnetaquicoccaceae</taxon>
        <taxon>Candidatus Magnetaquiglobus</taxon>
    </lineage>
</organism>
<evidence type="ECO:0000313" key="1">
    <source>
        <dbReference type="EMBL" id="GAB0058667.1"/>
    </source>
</evidence>
<evidence type="ECO:0000313" key="2">
    <source>
        <dbReference type="Proteomes" id="UP001628193"/>
    </source>
</evidence>
<comment type="caution">
    <text evidence="1">The sequence shown here is derived from an EMBL/GenBank/DDBJ whole genome shotgun (WGS) entry which is preliminary data.</text>
</comment>
<accession>A0ABQ0CCQ3</accession>
<protein>
    <submittedName>
        <fullName evidence="1">Transketolase</fullName>
    </submittedName>
</protein>
<keyword evidence="2" id="KW-1185">Reference proteome</keyword>
<dbReference type="EMBL" id="BAAFGK010000005">
    <property type="protein sequence ID" value="GAB0058667.1"/>
    <property type="molecule type" value="Genomic_DNA"/>
</dbReference>
<dbReference type="Proteomes" id="UP001628193">
    <property type="component" value="Unassembled WGS sequence"/>
</dbReference>